<evidence type="ECO:0008006" key="2">
    <source>
        <dbReference type="Google" id="ProtNLM"/>
    </source>
</evidence>
<proteinExistence type="predicted"/>
<protein>
    <recommendedName>
        <fullName evidence="2">Sel1 repeat family protein</fullName>
    </recommendedName>
</protein>
<dbReference type="InterPro" id="IPR011990">
    <property type="entry name" value="TPR-like_helical_dom_sf"/>
</dbReference>
<dbReference type="SMART" id="SM00671">
    <property type="entry name" value="SEL1"/>
    <property type="match status" value="2"/>
</dbReference>
<dbReference type="EMBL" id="MK072260">
    <property type="protein sequence ID" value="AYV81150.1"/>
    <property type="molecule type" value="Genomic_DNA"/>
</dbReference>
<name>A0A3G5A1Z7_9VIRU</name>
<accession>A0A3G5A1Z7</accession>
<dbReference type="InterPro" id="IPR050767">
    <property type="entry name" value="Sel1_AlgK"/>
</dbReference>
<sequence>MGKSLSKQYEAQMNPFDLTSQRRWWIDHQDHHPSSPFDYSPDYRHEREVYLKTCRKHVDEKGDPNAAFLLGIIFCAEPFDINLAMHYLTIAVKGGNKNALYPLAQVYYFGSTQIAANRKFLNVIQPTNRYPHRHKQSPLIPFEQDLTKSFELFLESVDFLKDSIPAVYMFIGKFYEQGVVIPRDYKKAMDYYQKAWILGYKECLFEIYTLFIEEKGHELNSDDAVEWIQESTKTMFTAHYYLAKIYEARENYVDALDNCEKQMTAIKNNPMREKYEFFEKVKNLRQALREKNLKK</sequence>
<evidence type="ECO:0000313" key="1">
    <source>
        <dbReference type="EMBL" id="AYV81150.1"/>
    </source>
</evidence>
<dbReference type="PANTHER" id="PTHR11102:SF160">
    <property type="entry name" value="ERAD-ASSOCIATED E3 UBIQUITIN-PROTEIN LIGASE COMPONENT HRD3"/>
    <property type="match status" value="1"/>
</dbReference>
<dbReference type="InterPro" id="IPR006597">
    <property type="entry name" value="Sel1-like"/>
</dbReference>
<dbReference type="Gene3D" id="1.25.40.10">
    <property type="entry name" value="Tetratricopeptide repeat domain"/>
    <property type="match status" value="1"/>
</dbReference>
<gene>
    <name evidence="1" type="ORF">Harvfovirus18_18</name>
</gene>
<dbReference type="SUPFAM" id="SSF81901">
    <property type="entry name" value="HCP-like"/>
    <property type="match status" value="1"/>
</dbReference>
<reference evidence="1" key="1">
    <citation type="submission" date="2018-10" db="EMBL/GenBank/DDBJ databases">
        <title>Hidden diversity of soil giant viruses.</title>
        <authorList>
            <person name="Schulz F."/>
            <person name="Alteio L."/>
            <person name="Goudeau D."/>
            <person name="Ryan E.M."/>
            <person name="Malmstrom R.R."/>
            <person name="Blanchard J."/>
            <person name="Woyke T."/>
        </authorList>
    </citation>
    <scope>NUCLEOTIDE SEQUENCE</scope>
    <source>
        <strain evidence="1">HAV1</strain>
    </source>
</reference>
<organism evidence="1">
    <name type="scientific">Harvfovirus sp</name>
    <dbReference type="NCBI Taxonomy" id="2487768"/>
    <lineage>
        <taxon>Viruses</taxon>
        <taxon>Varidnaviria</taxon>
        <taxon>Bamfordvirae</taxon>
        <taxon>Nucleocytoviricota</taxon>
        <taxon>Megaviricetes</taxon>
        <taxon>Imitervirales</taxon>
        <taxon>Mimiviridae</taxon>
        <taxon>Klosneuvirinae</taxon>
    </lineage>
</organism>
<dbReference type="SUPFAM" id="SSF48452">
    <property type="entry name" value="TPR-like"/>
    <property type="match status" value="1"/>
</dbReference>
<dbReference type="PANTHER" id="PTHR11102">
    <property type="entry name" value="SEL-1-LIKE PROTEIN"/>
    <property type="match status" value="1"/>
</dbReference>